<evidence type="ECO:0000256" key="1">
    <source>
        <dbReference type="ARBA" id="ARBA00006987"/>
    </source>
</evidence>
<comment type="similarity">
    <text evidence="1">Belongs to the UPF0065 (bug) family.</text>
</comment>
<organism evidence="3 4">
    <name type="scientific">Roseomonas acroporae</name>
    <dbReference type="NCBI Taxonomy" id="2937791"/>
    <lineage>
        <taxon>Bacteria</taxon>
        <taxon>Pseudomonadati</taxon>
        <taxon>Pseudomonadota</taxon>
        <taxon>Alphaproteobacteria</taxon>
        <taxon>Acetobacterales</taxon>
        <taxon>Roseomonadaceae</taxon>
        <taxon>Roseomonas</taxon>
    </lineage>
</organism>
<comment type="caution">
    <text evidence="3">The sequence shown here is derived from an EMBL/GenBank/DDBJ whole genome shotgun (WGS) entry which is preliminary data.</text>
</comment>
<dbReference type="Proteomes" id="UP001139516">
    <property type="component" value="Unassembled WGS sequence"/>
</dbReference>
<feature type="signal peptide" evidence="2">
    <location>
        <begin position="1"/>
        <end position="26"/>
    </location>
</feature>
<dbReference type="SUPFAM" id="SSF53850">
    <property type="entry name" value="Periplasmic binding protein-like II"/>
    <property type="match status" value="1"/>
</dbReference>
<dbReference type="Pfam" id="PF03401">
    <property type="entry name" value="TctC"/>
    <property type="match status" value="1"/>
</dbReference>
<gene>
    <name evidence="3" type="ORF">M0638_09795</name>
</gene>
<evidence type="ECO:0000256" key="2">
    <source>
        <dbReference type="SAM" id="SignalP"/>
    </source>
</evidence>
<dbReference type="InterPro" id="IPR005064">
    <property type="entry name" value="BUG"/>
</dbReference>
<proteinExistence type="inferred from homology"/>
<dbReference type="InterPro" id="IPR042100">
    <property type="entry name" value="Bug_dom1"/>
</dbReference>
<accession>A0A9X1Y643</accession>
<evidence type="ECO:0000313" key="4">
    <source>
        <dbReference type="Proteomes" id="UP001139516"/>
    </source>
</evidence>
<dbReference type="EMBL" id="JALPRX010000037">
    <property type="protein sequence ID" value="MCK8784674.1"/>
    <property type="molecule type" value="Genomic_DNA"/>
</dbReference>
<keyword evidence="2" id="KW-0732">Signal</keyword>
<dbReference type="CDD" id="cd07012">
    <property type="entry name" value="PBP2_Bug_TTT"/>
    <property type="match status" value="1"/>
</dbReference>
<evidence type="ECO:0000313" key="3">
    <source>
        <dbReference type="EMBL" id="MCK8784674.1"/>
    </source>
</evidence>
<dbReference type="Gene3D" id="3.40.190.10">
    <property type="entry name" value="Periplasmic binding protein-like II"/>
    <property type="match status" value="1"/>
</dbReference>
<dbReference type="RefSeq" id="WP_248666800.1">
    <property type="nucleotide sequence ID" value="NZ_JALPRX010000037.1"/>
</dbReference>
<dbReference type="AlphaFoldDB" id="A0A9X1Y643"/>
<sequence>MPILPRRRLVVLAASLGGAAPSVRHAAAEESAADSVTLVVPHAAGGSADFIGRAFAGPLATALGQAVQVENRAGAAGHVGASVVARSRPDGATLLLAQSAGIVADPRGPRGEREDLLALLAPVARLSTCAYVLAVSPQLDVSGLPALLARARARPLTFAAFGVGSENHIAGLRLAEAAGIALDHIAYRDAAPALRDVAAGRVALVLGMPATLLPRLRDGRLRALATTGPRRLPDLPAVPTLAEAGLPGVTITGWHGLFAPAATPPPLLARQESAARLARESAWFAEALAREGLASAACSRDEFATLLRDEAAFWRRKARELDLLPG</sequence>
<reference evidence="3" key="1">
    <citation type="submission" date="2022-04" db="EMBL/GenBank/DDBJ databases">
        <title>Roseomonas acroporae sp. nov., isolated from coral Acropora digitifera.</title>
        <authorList>
            <person name="Sun H."/>
        </authorList>
    </citation>
    <scope>NUCLEOTIDE SEQUENCE</scope>
    <source>
        <strain evidence="3">NAR14</strain>
    </source>
</reference>
<dbReference type="Gene3D" id="3.40.190.150">
    <property type="entry name" value="Bordetella uptake gene, domain 1"/>
    <property type="match status" value="1"/>
</dbReference>
<dbReference type="PIRSF" id="PIRSF017082">
    <property type="entry name" value="YflP"/>
    <property type="match status" value="1"/>
</dbReference>
<dbReference type="PANTHER" id="PTHR42928:SF5">
    <property type="entry name" value="BLR1237 PROTEIN"/>
    <property type="match status" value="1"/>
</dbReference>
<keyword evidence="4" id="KW-1185">Reference proteome</keyword>
<dbReference type="PANTHER" id="PTHR42928">
    <property type="entry name" value="TRICARBOXYLATE-BINDING PROTEIN"/>
    <property type="match status" value="1"/>
</dbReference>
<name>A0A9X1Y643_9PROT</name>
<protein>
    <submittedName>
        <fullName evidence="3">Tripartite tricarboxylate transporter substrate binding protein</fullName>
    </submittedName>
</protein>
<feature type="chain" id="PRO_5040869987" evidence="2">
    <location>
        <begin position="27"/>
        <end position="326"/>
    </location>
</feature>